<sequence length="121" mass="13245">MAVARNGKLAFIVGPDSSKQPSCFRRVEVVEEEGEHATLWQESVSYDDACANRFPLLYGAALKGQHQRNSDQISAKPLKRGVVYDVSVTTGATGYGRGRFVIHEGGRLENLKFQTSADEGN</sequence>
<dbReference type="Proteomes" id="UP000554342">
    <property type="component" value="Unassembled WGS sequence"/>
</dbReference>
<protein>
    <submittedName>
        <fullName evidence="1">Uncharacterized protein</fullName>
    </submittedName>
</protein>
<evidence type="ECO:0000313" key="2">
    <source>
        <dbReference type="Proteomes" id="UP000554342"/>
    </source>
</evidence>
<organism evidence="1 2">
    <name type="scientific">Stakelama sediminis</name>
    <dbReference type="NCBI Taxonomy" id="463200"/>
    <lineage>
        <taxon>Bacteria</taxon>
        <taxon>Pseudomonadati</taxon>
        <taxon>Pseudomonadota</taxon>
        <taxon>Alphaproteobacteria</taxon>
        <taxon>Sphingomonadales</taxon>
        <taxon>Sphingomonadaceae</taxon>
        <taxon>Stakelama</taxon>
    </lineage>
</organism>
<accession>A0A840YYG0</accession>
<evidence type="ECO:0000313" key="1">
    <source>
        <dbReference type="EMBL" id="MBB5718569.1"/>
    </source>
</evidence>
<reference evidence="1 2" key="1">
    <citation type="submission" date="2020-08" db="EMBL/GenBank/DDBJ databases">
        <title>Genomic Encyclopedia of Type Strains, Phase IV (KMG-IV): sequencing the most valuable type-strain genomes for metagenomic binning, comparative biology and taxonomic classification.</title>
        <authorList>
            <person name="Goeker M."/>
        </authorList>
    </citation>
    <scope>NUCLEOTIDE SEQUENCE [LARGE SCALE GENOMIC DNA]</scope>
    <source>
        <strain evidence="1 2">DSM 27203</strain>
    </source>
</reference>
<dbReference type="AlphaFoldDB" id="A0A840YYG0"/>
<proteinExistence type="predicted"/>
<dbReference type="EMBL" id="JACIJI010000002">
    <property type="protein sequence ID" value="MBB5718569.1"/>
    <property type="molecule type" value="Genomic_DNA"/>
</dbReference>
<comment type="caution">
    <text evidence="1">The sequence shown here is derived from an EMBL/GenBank/DDBJ whole genome shotgun (WGS) entry which is preliminary data.</text>
</comment>
<keyword evidence="2" id="KW-1185">Reference proteome</keyword>
<name>A0A840YYG0_9SPHN</name>
<gene>
    <name evidence="1" type="ORF">FHR23_001492</name>
</gene>